<protein>
    <recommendedName>
        <fullName evidence="3">M24 family metallopeptidase</fullName>
    </recommendedName>
</protein>
<gene>
    <name evidence="1" type="ORF">FG382_16125</name>
</gene>
<accession>A0A544T1Y8</accession>
<evidence type="ECO:0008006" key="3">
    <source>
        <dbReference type="Google" id="ProtNLM"/>
    </source>
</evidence>
<sequence length="43" mass="4827">MVLTVEPGIYIPVLGGIRNEDDSMLRKDSIEIITKSNKQLIIL</sequence>
<dbReference type="AlphaFoldDB" id="A0A544T1Y8"/>
<proteinExistence type="predicted"/>
<dbReference type="Proteomes" id="UP000317316">
    <property type="component" value="Unassembled WGS sequence"/>
</dbReference>
<keyword evidence="2" id="KW-1185">Reference proteome</keyword>
<organism evidence="1 2">
    <name type="scientific">Psychrobacillus lasiicapitis</name>
    <dbReference type="NCBI Taxonomy" id="1636719"/>
    <lineage>
        <taxon>Bacteria</taxon>
        <taxon>Bacillati</taxon>
        <taxon>Bacillota</taxon>
        <taxon>Bacilli</taxon>
        <taxon>Bacillales</taxon>
        <taxon>Bacillaceae</taxon>
        <taxon>Psychrobacillus</taxon>
    </lineage>
</organism>
<evidence type="ECO:0000313" key="2">
    <source>
        <dbReference type="Proteomes" id="UP000317316"/>
    </source>
</evidence>
<dbReference type="EMBL" id="VDGH01000009">
    <property type="protein sequence ID" value="TQR11464.1"/>
    <property type="molecule type" value="Genomic_DNA"/>
</dbReference>
<dbReference type="Gene3D" id="3.90.230.10">
    <property type="entry name" value="Creatinase/methionine aminopeptidase superfamily"/>
    <property type="match status" value="1"/>
</dbReference>
<dbReference type="OrthoDB" id="9806388at2"/>
<name>A0A544T1Y8_9BACI</name>
<dbReference type="InterPro" id="IPR036005">
    <property type="entry name" value="Creatinase/aminopeptidase-like"/>
</dbReference>
<comment type="caution">
    <text evidence="1">The sequence shown here is derived from an EMBL/GenBank/DDBJ whole genome shotgun (WGS) entry which is preliminary data.</text>
</comment>
<evidence type="ECO:0000313" key="1">
    <source>
        <dbReference type="EMBL" id="TQR11464.1"/>
    </source>
</evidence>
<dbReference type="SUPFAM" id="SSF55920">
    <property type="entry name" value="Creatinase/aminopeptidase"/>
    <property type="match status" value="1"/>
</dbReference>
<reference evidence="1 2" key="1">
    <citation type="submission" date="2019-05" db="EMBL/GenBank/DDBJ databases">
        <title>Psychrobacillus vulpis sp. nov., a new species isolated from feces of a red fox that inhabits in The Tablas de Daimiel Natural Park, Albacete, Spain.</title>
        <authorList>
            <person name="Rodriguez M."/>
            <person name="Reina J.C."/>
            <person name="Bejar V."/>
            <person name="Llamas I."/>
        </authorList>
    </citation>
    <scope>NUCLEOTIDE SEQUENCE [LARGE SCALE GENOMIC DNA]</scope>
    <source>
        <strain evidence="1 2">NEAU-3TGS17</strain>
    </source>
</reference>